<evidence type="ECO:0000313" key="2">
    <source>
        <dbReference type="EMBL" id="MCD7461750.1"/>
    </source>
</evidence>
<organism evidence="2 3">
    <name type="scientific">Datura stramonium</name>
    <name type="common">Jimsonweed</name>
    <name type="synonym">Common thornapple</name>
    <dbReference type="NCBI Taxonomy" id="4076"/>
    <lineage>
        <taxon>Eukaryota</taxon>
        <taxon>Viridiplantae</taxon>
        <taxon>Streptophyta</taxon>
        <taxon>Embryophyta</taxon>
        <taxon>Tracheophyta</taxon>
        <taxon>Spermatophyta</taxon>
        <taxon>Magnoliopsida</taxon>
        <taxon>eudicotyledons</taxon>
        <taxon>Gunneridae</taxon>
        <taxon>Pentapetalae</taxon>
        <taxon>asterids</taxon>
        <taxon>lamiids</taxon>
        <taxon>Solanales</taxon>
        <taxon>Solanaceae</taxon>
        <taxon>Solanoideae</taxon>
        <taxon>Datureae</taxon>
        <taxon>Datura</taxon>
    </lineage>
</organism>
<sequence length="100" mass="11318">MAAADNLSSSVATSTESPPTSPGTANKPFDFSTDSIPQRIVLSPDQRSYYLEVLKAFKEKRFHSPDKTASEFSILQDIDIYYYPCTFSCFSNTYTTWETY</sequence>
<evidence type="ECO:0000313" key="3">
    <source>
        <dbReference type="Proteomes" id="UP000823775"/>
    </source>
</evidence>
<comment type="caution">
    <text evidence="2">The sequence shown here is derived from an EMBL/GenBank/DDBJ whole genome shotgun (WGS) entry which is preliminary data.</text>
</comment>
<dbReference type="EMBL" id="JACEIK010000751">
    <property type="protein sequence ID" value="MCD7461750.1"/>
    <property type="molecule type" value="Genomic_DNA"/>
</dbReference>
<accession>A0ABS8SRV7</accession>
<proteinExistence type="predicted"/>
<protein>
    <submittedName>
        <fullName evidence="2">Tyrosine protein phosphatase 1</fullName>
    </submittedName>
</protein>
<keyword evidence="3" id="KW-1185">Reference proteome</keyword>
<feature type="compositionally biased region" description="Low complexity" evidence="1">
    <location>
        <begin position="8"/>
        <end position="18"/>
    </location>
</feature>
<reference evidence="2 3" key="1">
    <citation type="journal article" date="2021" name="BMC Genomics">
        <title>Datura genome reveals duplications of psychoactive alkaloid biosynthetic genes and high mutation rate following tissue culture.</title>
        <authorList>
            <person name="Rajewski A."/>
            <person name="Carter-House D."/>
            <person name="Stajich J."/>
            <person name="Litt A."/>
        </authorList>
    </citation>
    <scope>NUCLEOTIDE SEQUENCE [LARGE SCALE GENOMIC DNA]</scope>
    <source>
        <strain evidence="2">AR-01</strain>
    </source>
</reference>
<name>A0ABS8SRV7_DATST</name>
<evidence type="ECO:0000256" key="1">
    <source>
        <dbReference type="SAM" id="MobiDB-lite"/>
    </source>
</evidence>
<feature type="region of interest" description="Disordered" evidence="1">
    <location>
        <begin position="1"/>
        <end position="32"/>
    </location>
</feature>
<dbReference type="Proteomes" id="UP000823775">
    <property type="component" value="Unassembled WGS sequence"/>
</dbReference>
<gene>
    <name evidence="2" type="primary">PTP1_4</name>
    <name evidence="2" type="ORF">HAX54_047025</name>
</gene>